<dbReference type="InterPro" id="IPR015943">
    <property type="entry name" value="WD40/YVTN_repeat-like_dom_sf"/>
</dbReference>
<dbReference type="GeneID" id="118417274"/>
<evidence type="ECO:0000313" key="8">
    <source>
        <dbReference type="RefSeq" id="XP_035678670.1"/>
    </source>
</evidence>
<gene>
    <name evidence="8" type="primary">LOC118417274</name>
</gene>
<keyword evidence="2" id="KW-0677">Repeat</keyword>
<dbReference type="PROSITE" id="PS50908">
    <property type="entry name" value="RWD"/>
    <property type="match status" value="1"/>
</dbReference>
<evidence type="ECO:0000259" key="6">
    <source>
        <dbReference type="PROSITE" id="PS50908"/>
    </source>
</evidence>
<dbReference type="InterPro" id="IPR049566">
    <property type="entry name" value="WDR59_RTC1-like_RING_Znf"/>
</dbReference>
<dbReference type="InterPro" id="IPR036322">
    <property type="entry name" value="WD40_repeat_dom_sf"/>
</dbReference>
<dbReference type="PROSITE" id="PS50294">
    <property type="entry name" value="WD_REPEATS_REGION"/>
    <property type="match status" value="2"/>
</dbReference>
<evidence type="ECO:0000256" key="3">
    <source>
        <dbReference type="ARBA" id="ARBA00038452"/>
    </source>
</evidence>
<organism evidence="7 8">
    <name type="scientific">Branchiostoma floridae</name>
    <name type="common">Florida lancelet</name>
    <name type="synonym">Amphioxus</name>
    <dbReference type="NCBI Taxonomy" id="7739"/>
    <lineage>
        <taxon>Eukaryota</taxon>
        <taxon>Metazoa</taxon>
        <taxon>Chordata</taxon>
        <taxon>Cephalochordata</taxon>
        <taxon>Leptocardii</taxon>
        <taxon>Amphioxiformes</taxon>
        <taxon>Branchiostomatidae</taxon>
        <taxon>Branchiostoma</taxon>
    </lineage>
</organism>
<dbReference type="Proteomes" id="UP000001554">
    <property type="component" value="Chromosome 6"/>
</dbReference>
<sequence length="1005" mass="112499">MVTFCGSFSKMAARWSSENVVAEYRDLQATAMAVDCTGSHALLAGRKHFALVKLDNQQPELQKKSVRQSKWEVSAVQWCPHASNGDFFVAASNQTAEVYSFQDSQLKTRSVLKGHTRVISDVDWSMSDANTMATCSVDTYIYLWDIRDPRKPSLAYNAVAGASQVKWNKVNSYLLATTHEGDIRVWDQRKGSTPVQYIAAHLSKVHGLDWDPTSEHLMASSSQDCTVKFWDVTNPKRATSMLKSGAPVWRARYTPFGHGLITVMVPQLRRGENSLLLWNTDNLTSPIHTFVGHTDVVLEFQWRKQNEDNADYQLVTWSKDQSLRIWKIDPQLQRLCGHTDLQDSTEMETDSMSETSSTRNSIIEQIMGGVTSDSLDSPQKSKDDLMGQPETLQQEFLLVNIPIPNIQISDTDMIKRCCTVYAVCGNHEVKVVVTFPPQYPNNAAPSFQFIRPTSITDALQTTLLKNLRETSLQYVRRNHGCLDACIRQMVNTLDNIPLTEDSSPVRQTPFPLQSMESLVNPPLMSIPTYGTYQDLNVPFPRTSGARFCGVDKLVYFTRPIALRQSTCTAEPYKLVYFTRPSTIRQSSITTEQTPRSLSALSAYMGLHPMNMMKSSSQSSISRIYAGESVPVAPLSNFYFKEKKSRRSGKNRERDLNVSSKVPHAGPVLIQDVSCLLPVHQKLAETYILDPNNIPSMCTRNAAAANQVGRKDLVQVWSLAVLALSADLAPSSSPDLECPWAQHPFGRRLLQTLLEHYSKLCDVQTLAMLCCAYGAPTVHPEGRGLLKSSSNSSFQSNSLRSGSSMTSRKSSGNMYGSPGTYDTDTFVTSGWTIGTRESGGMRRSVSWTETSSPDDYQYREYVDPRERERELHDSEKQLLDPGCTLLYDEFKKAYGEILYRWGLKDKRADVLKYMSVPPEAHKGIEFGTKCVHCHKDVRGPQCASCRGYGFQCAICHIAVKGSSNFCLACGHGGHSRHMQEWFQNYDICPTGCGCNCPEENQVLESL</sequence>
<name>A0A9J7LAQ5_BRAFL</name>
<dbReference type="InterPro" id="IPR001680">
    <property type="entry name" value="WD40_rpt"/>
</dbReference>
<dbReference type="Pfam" id="PF17120">
    <property type="entry name" value="zf-RING_16"/>
    <property type="match status" value="1"/>
</dbReference>
<feature type="region of interest" description="Disordered" evidence="5">
    <location>
        <begin position="783"/>
        <end position="816"/>
    </location>
</feature>
<dbReference type="GO" id="GO:0034198">
    <property type="term" value="P:cellular response to amino acid starvation"/>
    <property type="evidence" value="ECO:0000318"/>
    <property type="project" value="GO_Central"/>
</dbReference>
<dbReference type="InterPro" id="IPR039456">
    <property type="entry name" value="WDR59_mRING-H2-C3H3C2"/>
</dbReference>
<evidence type="ECO:0000256" key="1">
    <source>
        <dbReference type="ARBA" id="ARBA00022574"/>
    </source>
</evidence>
<dbReference type="InterPro" id="IPR049567">
    <property type="entry name" value="WDR59-like"/>
</dbReference>
<dbReference type="AlphaFoldDB" id="A0A9J7LAQ5"/>
<dbReference type="SMART" id="SM00320">
    <property type="entry name" value="WD40"/>
    <property type="match status" value="5"/>
</dbReference>
<dbReference type="OMA" id="HRRETCL"/>
<keyword evidence="1 4" id="KW-0853">WD repeat</keyword>
<evidence type="ECO:0000256" key="4">
    <source>
        <dbReference type="PROSITE-ProRule" id="PRU00221"/>
    </source>
</evidence>
<dbReference type="PANTHER" id="PTHR46170:SF1">
    <property type="entry name" value="GATOR COMPLEX PROTEIN WDR59"/>
    <property type="match status" value="1"/>
</dbReference>
<feature type="repeat" description="WD" evidence="4">
    <location>
        <begin position="198"/>
        <end position="240"/>
    </location>
</feature>
<dbReference type="CDD" id="cd16692">
    <property type="entry name" value="mRING-H2-C3H3C2_WDR59"/>
    <property type="match status" value="1"/>
</dbReference>
<dbReference type="GO" id="GO:0035591">
    <property type="term" value="F:signaling adaptor activity"/>
    <property type="evidence" value="ECO:0000318"/>
    <property type="project" value="GO_Central"/>
</dbReference>
<dbReference type="OrthoDB" id="311712at2759"/>
<protein>
    <submittedName>
        <fullName evidence="8">GATOR complex protein WDR59-like isoform X1</fullName>
    </submittedName>
</protein>
<evidence type="ECO:0000313" key="7">
    <source>
        <dbReference type="Proteomes" id="UP000001554"/>
    </source>
</evidence>
<evidence type="ECO:0000256" key="2">
    <source>
        <dbReference type="ARBA" id="ARBA00022737"/>
    </source>
</evidence>
<comment type="similarity">
    <text evidence="3">Belongs to the WD repeat WDR59 family.</text>
</comment>
<dbReference type="PROSITE" id="PS00678">
    <property type="entry name" value="WD_REPEATS_1"/>
    <property type="match status" value="2"/>
</dbReference>
<keyword evidence="7" id="KW-1185">Reference proteome</keyword>
<dbReference type="GO" id="GO:0035859">
    <property type="term" value="C:Seh1-associated complex"/>
    <property type="evidence" value="ECO:0000318"/>
    <property type="project" value="GO_Central"/>
</dbReference>
<dbReference type="KEGG" id="bfo:118417274"/>
<feature type="repeat" description="WD" evidence="4">
    <location>
        <begin position="112"/>
        <end position="154"/>
    </location>
</feature>
<feature type="compositionally biased region" description="Low complexity" evidence="5">
    <location>
        <begin position="787"/>
        <end position="813"/>
    </location>
</feature>
<dbReference type="SUPFAM" id="SSF50978">
    <property type="entry name" value="WD40 repeat-like"/>
    <property type="match status" value="1"/>
</dbReference>
<proteinExistence type="inferred from homology"/>
<dbReference type="InterPro" id="IPR019775">
    <property type="entry name" value="WD40_repeat_CS"/>
</dbReference>
<dbReference type="PANTHER" id="PTHR46170">
    <property type="entry name" value="GATOR COMPLEX PROTEIN WDR59"/>
    <property type="match status" value="1"/>
</dbReference>
<dbReference type="GO" id="GO:1904263">
    <property type="term" value="P:positive regulation of TORC1 signaling"/>
    <property type="evidence" value="ECO:0000318"/>
    <property type="project" value="GO_Central"/>
</dbReference>
<dbReference type="RefSeq" id="XP_035678670.1">
    <property type="nucleotide sequence ID" value="XM_035822777.1"/>
</dbReference>
<reference evidence="7" key="1">
    <citation type="journal article" date="2020" name="Nat. Ecol. Evol.">
        <title>Deeply conserved synteny resolves early events in vertebrate evolution.</title>
        <authorList>
            <person name="Simakov O."/>
            <person name="Marletaz F."/>
            <person name="Yue J.X."/>
            <person name="O'Connell B."/>
            <person name="Jenkins J."/>
            <person name="Brandt A."/>
            <person name="Calef R."/>
            <person name="Tung C.H."/>
            <person name="Huang T.K."/>
            <person name="Schmutz J."/>
            <person name="Satoh N."/>
            <person name="Yu J.K."/>
            <person name="Putnam N.H."/>
            <person name="Green R.E."/>
            <person name="Rokhsar D.S."/>
        </authorList>
    </citation>
    <scope>NUCLEOTIDE SEQUENCE [LARGE SCALE GENOMIC DNA]</scope>
    <source>
        <strain evidence="7">S238N-H82</strain>
    </source>
</reference>
<dbReference type="InterPro" id="IPR006575">
    <property type="entry name" value="RWD_dom"/>
</dbReference>
<feature type="domain" description="RWD" evidence="6">
    <location>
        <begin position="394"/>
        <end position="496"/>
    </location>
</feature>
<dbReference type="PROSITE" id="PS50082">
    <property type="entry name" value="WD_REPEATS_2"/>
    <property type="match status" value="2"/>
</dbReference>
<reference evidence="8" key="2">
    <citation type="submission" date="2025-08" db="UniProtKB">
        <authorList>
            <consortium name="RefSeq"/>
        </authorList>
    </citation>
    <scope>IDENTIFICATION</scope>
    <source>
        <strain evidence="8">S238N-H82</strain>
        <tissue evidence="8">Testes</tissue>
    </source>
</reference>
<accession>A0A9J7LAQ5</accession>
<dbReference type="Pfam" id="PF00400">
    <property type="entry name" value="WD40"/>
    <property type="match status" value="2"/>
</dbReference>
<evidence type="ECO:0000256" key="5">
    <source>
        <dbReference type="SAM" id="MobiDB-lite"/>
    </source>
</evidence>
<dbReference type="GO" id="GO:0005774">
    <property type="term" value="C:vacuolar membrane"/>
    <property type="evidence" value="ECO:0000318"/>
    <property type="project" value="GO_Central"/>
</dbReference>
<dbReference type="SMART" id="SM00591">
    <property type="entry name" value="RWD"/>
    <property type="match status" value="1"/>
</dbReference>
<dbReference type="Gene3D" id="2.130.10.10">
    <property type="entry name" value="YVTN repeat-like/Quinoprotein amine dehydrogenase"/>
    <property type="match status" value="2"/>
</dbReference>